<keyword evidence="3" id="KW-1133">Transmembrane helix</keyword>
<feature type="region of interest" description="Disordered" evidence="2">
    <location>
        <begin position="268"/>
        <end position="298"/>
    </location>
</feature>
<evidence type="ECO:0000313" key="7">
    <source>
        <dbReference type="Proteomes" id="UP000010422"/>
    </source>
</evidence>
<feature type="chain" id="PRO_5003946959" description="COP9 signalosome complex subunit 3 N-terminal helical repeats domain-containing protein" evidence="4">
    <location>
        <begin position="21"/>
        <end position="484"/>
    </location>
</feature>
<evidence type="ECO:0000256" key="4">
    <source>
        <dbReference type="SAM" id="SignalP"/>
    </source>
</evidence>
<dbReference type="InterPro" id="IPR055089">
    <property type="entry name" value="COP9_N"/>
</dbReference>
<dbReference type="Pfam" id="PF22788">
    <property type="entry name" value="COP9_hel_rpt"/>
    <property type="match status" value="1"/>
</dbReference>
<dbReference type="InterPro" id="IPR050756">
    <property type="entry name" value="CSN3"/>
</dbReference>
<dbReference type="VEuPathDB" id="FungiDB:PNEJI1_002849"/>
<evidence type="ECO:0000256" key="2">
    <source>
        <dbReference type="SAM" id="MobiDB-lite"/>
    </source>
</evidence>
<feature type="compositionally biased region" description="Low complexity" evidence="2">
    <location>
        <begin position="289"/>
        <end position="298"/>
    </location>
</feature>
<dbReference type="GO" id="GO:0006511">
    <property type="term" value="P:ubiquitin-dependent protein catabolic process"/>
    <property type="evidence" value="ECO:0007669"/>
    <property type="project" value="TreeGrafter"/>
</dbReference>
<name>L0P7T5_PNEJI</name>
<evidence type="ECO:0000259" key="5">
    <source>
        <dbReference type="Pfam" id="PF22788"/>
    </source>
</evidence>
<feature type="transmembrane region" description="Helical" evidence="3">
    <location>
        <begin position="411"/>
        <end position="432"/>
    </location>
</feature>
<feature type="transmembrane region" description="Helical" evidence="3">
    <location>
        <begin position="453"/>
        <end position="480"/>
    </location>
</feature>
<keyword evidence="3" id="KW-0472">Membrane</keyword>
<sequence length="484" mass="55591">MVSMFASVIFKQFLAWICDSANTTNRSFLAIDILCSTLKRYNDFGLTLTPIHAIFVKQCFVAKAYKEAQFLLDQDMEIFDKNNGITYLDHLLYHFYGAILYVISAPTLNTSAIQVNAYKKFVILSLIVNGKIEPVPHITDIVCIKSYKVFGKAYDIFAEAYEHQDHDEIKNLYFKYRDIFIKDKNNELIKYAIKFLSYHEIYRLRKIYTSLSIVDINRKIGPWNVLPTPVSDQNIQVEHYHLRENPDKPSEKIWVPVVKLSQPFLWRNTHNTTEPPNMKKLDLEKGPESKFSSESGSKCSKESRHTYFLFPPEIHSTQKPSGIENTLSSNPNSGRTTANFSFPRRSGLRPLATPIQSGDLKSDTSSLSPFTEAIRRPFTIPQYEIPHLSPDKYLTSSSTISLSFPLKELYYTHYVILFIGLIFPPLWILYGFHCLDLYLPYTPFTMEQDIKRYKFIASVLGVIVGVSSFIGVIVSVSIIATLRN</sequence>
<proteinExistence type="predicted"/>
<dbReference type="AlphaFoldDB" id="L0P7T5"/>
<evidence type="ECO:0000256" key="1">
    <source>
        <dbReference type="ARBA" id="ARBA00022490"/>
    </source>
</evidence>
<gene>
    <name evidence="6" type="ORF">PNEJI1_002849</name>
</gene>
<comment type="caution">
    <text evidence="6">The sequence shown here is derived from an EMBL/GenBank/DDBJ whole genome shotgun (WGS) entry which is preliminary data.</text>
</comment>
<protein>
    <recommendedName>
        <fullName evidence="5">COP9 signalosome complex subunit 3 N-terminal helical repeats domain-containing protein</fullName>
    </recommendedName>
</protein>
<dbReference type="InParanoid" id="L0P7T5"/>
<dbReference type="STRING" id="1209962.L0P7T5"/>
<dbReference type="EMBL" id="CAKM01000051">
    <property type="protein sequence ID" value="CCJ28287.1"/>
    <property type="molecule type" value="Genomic_DNA"/>
</dbReference>
<feature type="region of interest" description="Disordered" evidence="2">
    <location>
        <begin position="318"/>
        <end position="340"/>
    </location>
</feature>
<feature type="signal peptide" evidence="4">
    <location>
        <begin position="1"/>
        <end position="20"/>
    </location>
</feature>
<dbReference type="Proteomes" id="UP000010422">
    <property type="component" value="Unassembled WGS sequence"/>
</dbReference>
<keyword evidence="4" id="KW-0732">Signal</keyword>
<organism evidence="7">
    <name type="scientific">Pneumocystis jirovecii</name>
    <name type="common">Human pneumocystis pneumonia agent</name>
    <dbReference type="NCBI Taxonomy" id="42068"/>
    <lineage>
        <taxon>Eukaryota</taxon>
        <taxon>Fungi</taxon>
        <taxon>Dikarya</taxon>
        <taxon>Ascomycota</taxon>
        <taxon>Taphrinomycotina</taxon>
        <taxon>Pneumocystomycetes</taxon>
        <taxon>Pneumocystaceae</taxon>
        <taxon>Pneumocystis</taxon>
    </lineage>
</organism>
<keyword evidence="1" id="KW-0963">Cytoplasm</keyword>
<dbReference type="GO" id="GO:0008180">
    <property type="term" value="C:COP9 signalosome"/>
    <property type="evidence" value="ECO:0007669"/>
    <property type="project" value="TreeGrafter"/>
</dbReference>
<feature type="compositionally biased region" description="Basic and acidic residues" evidence="2">
    <location>
        <begin position="277"/>
        <end position="288"/>
    </location>
</feature>
<dbReference type="PANTHER" id="PTHR10758:SF1">
    <property type="entry name" value="COP9 SIGNALOSOME COMPLEX SUBUNIT 3"/>
    <property type="match status" value="1"/>
</dbReference>
<keyword evidence="3" id="KW-0812">Transmembrane</keyword>
<evidence type="ECO:0000313" key="6">
    <source>
        <dbReference type="EMBL" id="CCJ28287.1"/>
    </source>
</evidence>
<accession>L0P7T5</accession>
<reference evidence="6 7" key="1">
    <citation type="journal article" date="2012" name="MBio">
        <title>De novo assembly of the Pneumocystis jirovecii genome from a single bronchoalveolar lavage fluid specimen from a patient.</title>
        <authorList>
            <person name="Cisse O.H."/>
            <person name="Pagni M."/>
            <person name="Hauser P.M."/>
        </authorList>
    </citation>
    <scope>NUCLEOTIDE SEQUENCE [LARGE SCALE GENOMIC DNA]</scope>
    <source>
        <strain evidence="6 7">SE8</strain>
    </source>
</reference>
<dbReference type="PANTHER" id="PTHR10758">
    <property type="entry name" value="26S PROTEASOME NON-ATPASE REGULATORY SUBUNIT 3/COP9 SIGNALOSOME COMPLEX SUBUNIT 3"/>
    <property type="match status" value="1"/>
</dbReference>
<evidence type="ECO:0000256" key="3">
    <source>
        <dbReference type="SAM" id="Phobius"/>
    </source>
</evidence>
<feature type="domain" description="COP9 signalosome complex subunit 3 N-terminal helical repeats" evidence="5">
    <location>
        <begin position="8"/>
        <end position="140"/>
    </location>
</feature>